<sequence>MNPRNTLAFGVALLACALAVASHAHAEGPRVLPRSSQVDGGYVSTQLLLQPCLDVRTLSDPPDDSLLKDAAAARGALPPGTCDNPALREKVFTARFLQYASLVVVNDPWNLAPKLDAQNRAIGRCKDTRCLDRALDAVIAALSPVYLNAHPAWPRGKGLCTSEPADAPVAAALAPLGARARKALAGECGNEALTAQTCEGPHGKLLFVSCEMGGNQVNAPAWIYRARHGRHDPLLAVDDGPVGVLESTCNGMPDLMTSSRSSMAEHQNTYYRYDGRTYRSIYSYTEMGVGADHNGNGLAIAQGGQPDAKVVCR</sequence>
<accession>A0A117XPH4</accession>
<evidence type="ECO:0000256" key="1">
    <source>
        <dbReference type="SAM" id="SignalP"/>
    </source>
</evidence>
<evidence type="ECO:0000313" key="2">
    <source>
        <dbReference type="EMBL" id="KUZ84646.1"/>
    </source>
</evidence>
<protein>
    <submittedName>
        <fullName evidence="2">Uncharacterized protein</fullName>
    </submittedName>
</protein>
<gene>
    <name evidence="2" type="ORF">WI38_25580</name>
</gene>
<keyword evidence="1" id="KW-0732">Signal</keyword>
<reference evidence="2 3" key="1">
    <citation type="submission" date="2015-11" db="EMBL/GenBank/DDBJ databases">
        <title>Expanding the genomic diversity of Burkholderia species for the development of highly accurate diagnostics.</title>
        <authorList>
            <person name="Sahl J."/>
            <person name="Keim P."/>
            <person name="Wagner D."/>
        </authorList>
    </citation>
    <scope>NUCLEOTIDE SEQUENCE [LARGE SCALE GENOMIC DNA]</scope>
    <source>
        <strain evidence="2 3">RF32-BP4</strain>
    </source>
</reference>
<dbReference type="EMBL" id="LOTN01000054">
    <property type="protein sequence ID" value="KUZ84646.1"/>
    <property type="molecule type" value="Genomic_DNA"/>
</dbReference>
<dbReference type="Proteomes" id="UP000065521">
    <property type="component" value="Unassembled WGS sequence"/>
</dbReference>
<name>A0A117XPH4_9BURK</name>
<comment type="caution">
    <text evidence="2">The sequence shown here is derived from an EMBL/GenBank/DDBJ whole genome shotgun (WGS) entry which is preliminary data.</text>
</comment>
<feature type="chain" id="PRO_5007157736" evidence="1">
    <location>
        <begin position="27"/>
        <end position="313"/>
    </location>
</feature>
<evidence type="ECO:0000313" key="3">
    <source>
        <dbReference type="Proteomes" id="UP000065521"/>
    </source>
</evidence>
<dbReference type="PROSITE" id="PS51257">
    <property type="entry name" value="PROKAR_LIPOPROTEIN"/>
    <property type="match status" value="1"/>
</dbReference>
<dbReference type="AlphaFoldDB" id="A0A117XPH4"/>
<proteinExistence type="predicted"/>
<organism evidence="2 3">
    <name type="scientific">Burkholderia ubonensis</name>
    <dbReference type="NCBI Taxonomy" id="101571"/>
    <lineage>
        <taxon>Bacteria</taxon>
        <taxon>Pseudomonadati</taxon>
        <taxon>Pseudomonadota</taxon>
        <taxon>Betaproteobacteria</taxon>
        <taxon>Burkholderiales</taxon>
        <taxon>Burkholderiaceae</taxon>
        <taxon>Burkholderia</taxon>
        <taxon>Burkholderia cepacia complex</taxon>
    </lineage>
</organism>
<dbReference type="RefSeq" id="WP_059636278.1">
    <property type="nucleotide sequence ID" value="NZ_LOTK01000089.1"/>
</dbReference>
<feature type="signal peptide" evidence="1">
    <location>
        <begin position="1"/>
        <end position="26"/>
    </location>
</feature>